<dbReference type="PANTHER" id="PTHR40267:SF1">
    <property type="entry name" value="BLR3294 PROTEIN"/>
    <property type="match status" value="1"/>
</dbReference>
<evidence type="ECO:0008006" key="4">
    <source>
        <dbReference type="Google" id="ProtNLM"/>
    </source>
</evidence>
<dbReference type="PANTHER" id="PTHR40267">
    <property type="entry name" value="BLR3294 PROTEIN"/>
    <property type="match status" value="1"/>
</dbReference>
<dbReference type="InterPro" id="IPR053714">
    <property type="entry name" value="Iso_Racemase_Enz_sf"/>
</dbReference>
<dbReference type="Pfam" id="PF17645">
    <property type="entry name" value="Amdase"/>
    <property type="match status" value="1"/>
</dbReference>
<gene>
    <name evidence="2" type="ORF">H9871_11530</name>
</gene>
<dbReference type="AlphaFoldDB" id="A0A9D1UUP1"/>
<dbReference type="PIRSF" id="PIRSF015736">
    <property type="entry name" value="MI"/>
    <property type="match status" value="1"/>
</dbReference>
<comment type="caution">
    <text evidence="2">The sequence shown here is derived from an EMBL/GenBank/DDBJ whole genome shotgun (WGS) entry which is preliminary data.</text>
</comment>
<reference evidence="2" key="2">
    <citation type="submission" date="2021-04" db="EMBL/GenBank/DDBJ databases">
        <authorList>
            <person name="Gilroy R."/>
        </authorList>
    </citation>
    <scope>NUCLEOTIDE SEQUENCE</scope>
    <source>
        <strain evidence="2">ChiHejej3B27-3195</strain>
    </source>
</reference>
<dbReference type="Gene3D" id="3.40.50.12500">
    <property type="match status" value="1"/>
</dbReference>
<evidence type="ECO:0000313" key="2">
    <source>
        <dbReference type="EMBL" id="HIX00757.1"/>
    </source>
</evidence>
<feature type="region of interest" description="Disordered" evidence="1">
    <location>
        <begin position="243"/>
        <end position="279"/>
    </location>
</feature>
<sequence length="279" mass="29512">MPEPSTSAAFTPPPGLPSIRTGVVVPYDMALDSELHRFAGGQLDLLFTRTPLEPLTVTEEQAREISRPEAVADSVLALSAVAPEAYVYGCTSGSFIRGITGERELVHAMSTAGCAPAFTTSGGLLGLTRALGASSIAMATPYDDAITAQCAAFFAEAGIHLMSNANLGLDGRIWEVSYAETYELVRRADSDRADIVIISCTNLPTFDILDALEEDLGKPVISANQATIWTVLHHLGRPYDGPGQAVAGLSRSSRHAAERTAEDRRAEDHAAAESLSEPA</sequence>
<dbReference type="InterPro" id="IPR026286">
    <property type="entry name" value="MaiA/AMDase"/>
</dbReference>
<reference evidence="2" key="1">
    <citation type="journal article" date="2021" name="PeerJ">
        <title>Extensive microbial diversity within the chicken gut microbiome revealed by metagenomics and culture.</title>
        <authorList>
            <person name="Gilroy R."/>
            <person name="Ravi A."/>
            <person name="Getino M."/>
            <person name="Pursley I."/>
            <person name="Horton D.L."/>
            <person name="Alikhan N.F."/>
            <person name="Baker D."/>
            <person name="Gharbi K."/>
            <person name="Hall N."/>
            <person name="Watson M."/>
            <person name="Adriaenssens E.M."/>
            <person name="Foster-Nyarko E."/>
            <person name="Jarju S."/>
            <person name="Secka A."/>
            <person name="Antonio M."/>
            <person name="Oren A."/>
            <person name="Chaudhuri R.R."/>
            <person name="La Ragione R."/>
            <person name="Hildebrand F."/>
            <person name="Pallen M.J."/>
        </authorList>
    </citation>
    <scope>NUCLEOTIDE SEQUENCE</scope>
    <source>
        <strain evidence="2">ChiHejej3B27-3195</strain>
    </source>
</reference>
<accession>A0A9D1UUP1</accession>
<proteinExistence type="predicted"/>
<dbReference type="EMBL" id="DXGD01000428">
    <property type="protein sequence ID" value="HIX00757.1"/>
    <property type="molecule type" value="Genomic_DNA"/>
</dbReference>
<protein>
    <recommendedName>
        <fullName evidence="4">Asp/Glu racemase</fullName>
    </recommendedName>
</protein>
<dbReference type="Proteomes" id="UP000824151">
    <property type="component" value="Unassembled WGS sequence"/>
</dbReference>
<name>A0A9D1UUP1_9MICC</name>
<feature type="compositionally biased region" description="Basic and acidic residues" evidence="1">
    <location>
        <begin position="255"/>
        <end position="271"/>
    </location>
</feature>
<organism evidence="2 3">
    <name type="scientific">Candidatus Nesterenkonia stercoripullorum</name>
    <dbReference type="NCBI Taxonomy" id="2838701"/>
    <lineage>
        <taxon>Bacteria</taxon>
        <taxon>Bacillati</taxon>
        <taxon>Actinomycetota</taxon>
        <taxon>Actinomycetes</taxon>
        <taxon>Micrococcales</taxon>
        <taxon>Micrococcaceae</taxon>
        <taxon>Nesterenkonia</taxon>
    </lineage>
</organism>
<evidence type="ECO:0000313" key="3">
    <source>
        <dbReference type="Proteomes" id="UP000824151"/>
    </source>
</evidence>
<evidence type="ECO:0000256" key="1">
    <source>
        <dbReference type="SAM" id="MobiDB-lite"/>
    </source>
</evidence>